<accession>A0A1J5PGL4</accession>
<evidence type="ECO:0000256" key="3">
    <source>
        <dbReference type="ARBA" id="ARBA00023004"/>
    </source>
</evidence>
<feature type="domain" description="Cytochrome c" evidence="4">
    <location>
        <begin position="130"/>
        <end position="212"/>
    </location>
</feature>
<name>A0A1J5PGL4_9ZZZZ</name>
<gene>
    <name evidence="5" type="ORF">GALL_478190</name>
</gene>
<dbReference type="EMBL" id="MLJW01004138">
    <property type="protein sequence ID" value="OIQ70566.1"/>
    <property type="molecule type" value="Genomic_DNA"/>
</dbReference>
<sequence length="214" mass="22507">MAVFYSCTHDRVVPYSTSSGPIAKGDTVCFQSDVLPLFQTYCASTGCHDGKNNGEDQNLNLTTYNNIMQGIVPFNTGPSKYYSVIKDGSMPPGNSPKLTSAQTATIAKWISQGALNTSCATTTCDTTKTTYSNGVSQIFSTYCNGCHGIAPGSGNVVLSDYASAKSAGTSMKASFLAGINYTSALPAMNMPPSGPLSNCQVIQITKWINNGCPQ</sequence>
<evidence type="ECO:0000259" key="4">
    <source>
        <dbReference type="PROSITE" id="PS51007"/>
    </source>
</evidence>
<proteinExistence type="predicted"/>
<keyword evidence="1" id="KW-0349">Heme</keyword>
<organism evidence="5">
    <name type="scientific">mine drainage metagenome</name>
    <dbReference type="NCBI Taxonomy" id="410659"/>
    <lineage>
        <taxon>unclassified sequences</taxon>
        <taxon>metagenomes</taxon>
        <taxon>ecological metagenomes</taxon>
    </lineage>
</organism>
<dbReference type="PANTHER" id="PTHR35889">
    <property type="entry name" value="CYCLOINULO-OLIGOSACCHARIDE FRUCTANOTRANSFERASE-RELATED"/>
    <property type="match status" value="1"/>
</dbReference>
<dbReference type="GO" id="GO:0020037">
    <property type="term" value="F:heme binding"/>
    <property type="evidence" value="ECO:0007669"/>
    <property type="project" value="InterPro"/>
</dbReference>
<dbReference type="PROSITE" id="PS51007">
    <property type="entry name" value="CYTC"/>
    <property type="match status" value="1"/>
</dbReference>
<protein>
    <recommendedName>
        <fullName evidence="4">Cytochrome c domain-containing protein</fullName>
    </recommendedName>
</protein>
<keyword evidence="3" id="KW-0408">Iron</keyword>
<dbReference type="InterPro" id="IPR036909">
    <property type="entry name" value="Cyt_c-like_dom_sf"/>
</dbReference>
<dbReference type="SUPFAM" id="SSF46626">
    <property type="entry name" value="Cytochrome c"/>
    <property type="match status" value="1"/>
</dbReference>
<comment type="caution">
    <text evidence="5">The sequence shown here is derived from an EMBL/GenBank/DDBJ whole genome shotgun (WGS) entry which is preliminary data.</text>
</comment>
<dbReference type="InterPro" id="IPR009056">
    <property type="entry name" value="Cyt_c-like_dom"/>
</dbReference>
<dbReference type="PANTHER" id="PTHR35889:SF3">
    <property type="entry name" value="F-BOX DOMAIN-CONTAINING PROTEIN"/>
    <property type="match status" value="1"/>
</dbReference>
<dbReference type="GO" id="GO:0009055">
    <property type="term" value="F:electron transfer activity"/>
    <property type="evidence" value="ECO:0007669"/>
    <property type="project" value="InterPro"/>
</dbReference>
<reference evidence="5" key="1">
    <citation type="submission" date="2016-10" db="EMBL/GenBank/DDBJ databases">
        <title>Sequence of Gallionella enrichment culture.</title>
        <authorList>
            <person name="Poehlein A."/>
            <person name="Muehling M."/>
            <person name="Daniel R."/>
        </authorList>
    </citation>
    <scope>NUCLEOTIDE SEQUENCE</scope>
</reference>
<dbReference type="GO" id="GO:0046872">
    <property type="term" value="F:metal ion binding"/>
    <property type="evidence" value="ECO:0007669"/>
    <property type="project" value="UniProtKB-KW"/>
</dbReference>
<dbReference type="AlphaFoldDB" id="A0A1J5PGL4"/>
<evidence type="ECO:0000256" key="2">
    <source>
        <dbReference type="ARBA" id="ARBA00022723"/>
    </source>
</evidence>
<evidence type="ECO:0000313" key="5">
    <source>
        <dbReference type="EMBL" id="OIQ70566.1"/>
    </source>
</evidence>
<dbReference type="Gene3D" id="1.10.760.10">
    <property type="entry name" value="Cytochrome c-like domain"/>
    <property type="match status" value="1"/>
</dbReference>
<evidence type="ECO:0000256" key="1">
    <source>
        <dbReference type="ARBA" id="ARBA00022617"/>
    </source>
</evidence>
<keyword evidence="2" id="KW-0479">Metal-binding</keyword>